<dbReference type="InterPro" id="IPR050465">
    <property type="entry name" value="UPF0194_transport"/>
</dbReference>
<dbReference type="OrthoDB" id="2446145at2"/>
<keyword evidence="5" id="KW-1185">Reference proteome</keyword>
<dbReference type="PANTHER" id="PTHR32347:SF14">
    <property type="entry name" value="EFFLUX SYSTEM COMPONENT YKNX-RELATED"/>
    <property type="match status" value="1"/>
</dbReference>
<dbReference type="EMBL" id="FNFL01000004">
    <property type="protein sequence ID" value="SDK30650.1"/>
    <property type="molecule type" value="Genomic_DNA"/>
</dbReference>
<accession>A0A1G9AVE6</accession>
<dbReference type="Proteomes" id="UP000198694">
    <property type="component" value="Unassembled WGS sequence"/>
</dbReference>
<dbReference type="STRING" id="407036.SAMN05216243_2719"/>
<name>A0A1G9AVE6_9BACI</name>
<evidence type="ECO:0000313" key="5">
    <source>
        <dbReference type="Proteomes" id="UP000198694"/>
    </source>
</evidence>
<comment type="subcellular location">
    <subcellularLocation>
        <location evidence="1">Cell envelope</location>
    </subcellularLocation>
</comment>
<dbReference type="RefSeq" id="WP_093215201.1">
    <property type="nucleotide sequence ID" value="NZ_FNFL01000004.1"/>
</dbReference>
<protein>
    <submittedName>
        <fullName evidence="4">HlyD family secretion protein</fullName>
    </submittedName>
</protein>
<feature type="domain" description="YknX-like barrel-sandwich hybrid" evidence="3">
    <location>
        <begin position="65"/>
        <end position="215"/>
    </location>
</feature>
<evidence type="ECO:0000259" key="3">
    <source>
        <dbReference type="Pfam" id="PF25984"/>
    </source>
</evidence>
<reference evidence="4 5" key="1">
    <citation type="submission" date="2016-10" db="EMBL/GenBank/DDBJ databases">
        <authorList>
            <person name="de Groot N.N."/>
        </authorList>
    </citation>
    <scope>NUCLEOTIDE SEQUENCE [LARGE SCALE GENOMIC DNA]</scope>
    <source>
        <strain evidence="4 5">CGMCC 1.6502</strain>
    </source>
</reference>
<evidence type="ECO:0000256" key="2">
    <source>
        <dbReference type="ARBA" id="ARBA00023054"/>
    </source>
</evidence>
<keyword evidence="2" id="KW-0175">Coiled coil</keyword>
<dbReference type="AlphaFoldDB" id="A0A1G9AVE6"/>
<evidence type="ECO:0000256" key="1">
    <source>
        <dbReference type="ARBA" id="ARBA00004196"/>
    </source>
</evidence>
<dbReference type="GO" id="GO:0030313">
    <property type="term" value="C:cell envelope"/>
    <property type="evidence" value="ECO:0007669"/>
    <property type="project" value="UniProtKB-SubCell"/>
</dbReference>
<evidence type="ECO:0000313" key="4">
    <source>
        <dbReference type="EMBL" id="SDK30650.1"/>
    </source>
</evidence>
<organism evidence="4 5">
    <name type="scientific">Sediminibacillus albus</name>
    <dbReference type="NCBI Taxonomy" id="407036"/>
    <lineage>
        <taxon>Bacteria</taxon>
        <taxon>Bacillati</taxon>
        <taxon>Bacillota</taxon>
        <taxon>Bacilli</taxon>
        <taxon>Bacillales</taxon>
        <taxon>Bacillaceae</taxon>
        <taxon>Sediminibacillus</taxon>
    </lineage>
</organism>
<gene>
    <name evidence="4" type="ORF">SAMN05216243_2719</name>
</gene>
<dbReference type="Pfam" id="PF25984">
    <property type="entry name" value="BSH_YknX"/>
    <property type="match status" value="1"/>
</dbReference>
<sequence>MLKKRILLLSAALLTVINIVLLVIDTDDEVARISYIKDWSQIFPHDLYETTIAAGVVAPVEHTPVYFDAEQGQFSQFLVQKGDQVKQGDSLYEFHVRDYQRTEKQLQQDGDKLAAEISAIQRSITEISAYQVSEASVLPPVLENDDQPEAEPPSYEEIEYLKEQYITEKELELASKQAELDSIEAQQAELASGGDLITVESPVAGTVTDVKETLKNPVISIASEEFRIEGELTESQRKVVESGMEVNISLQDPAIQTEGTVEAIEDIPEQIDTEKTSKYGLHVQLEETEDPLLAGYHANMEIITDQALKTPTVFTRQLDREGLSPSLWIMNQDGTLELRPIELGLSMDIYQEIESGAESGEWIADHQDVKLYHGTKFITPIKENLVPWRKILHQEKGSFKKAAFLTGIASR</sequence>
<dbReference type="Gene3D" id="2.40.30.170">
    <property type="match status" value="1"/>
</dbReference>
<proteinExistence type="predicted"/>
<dbReference type="InterPro" id="IPR058639">
    <property type="entry name" value="BSH_YknX-like"/>
</dbReference>
<dbReference type="PANTHER" id="PTHR32347">
    <property type="entry name" value="EFFLUX SYSTEM COMPONENT YKNX-RELATED"/>
    <property type="match status" value="1"/>
</dbReference>